<dbReference type="PIRSF" id="PIRSF006092">
    <property type="entry name" value="GreA_GreB"/>
    <property type="match status" value="1"/>
</dbReference>
<dbReference type="InterPro" id="IPR022691">
    <property type="entry name" value="Tscrpt_elong_fac_GreA/B_N"/>
</dbReference>
<dbReference type="PANTHER" id="PTHR30437:SF4">
    <property type="entry name" value="TRANSCRIPTION ELONGATION FACTOR GREA"/>
    <property type="match status" value="1"/>
</dbReference>
<feature type="domain" description="Transcription elongation factor GreA/GreB N-terminal" evidence="9">
    <location>
        <begin position="8"/>
        <end position="77"/>
    </location>
</feature>
<feature type="domain" description="Transcription elongation factor GreA/GreB C-terminal" evidence="8">
    <location>
        <begin position="84"/>
        <end position="156"/>
    </location>
</feature>
<dbReference type="Pfam" id="PF01272">
    <property type="entry name" value="GreA_GreB"/>
    <property type="match status" value="1"/>
</dbReference>
<evidence type="ECO:0000256" key="2">
    <source>
        <dbReference type="ARBA" id="ARBA00013729"/>
    </source>
</evidence>
<evidence type="ECO:0000313" key="10">
    <source>
        <dbReference type="EMBL" id="SVE10769.1"/>
    </source>
</evidence>
<proteinExistence type="inferred from homology"/>
<dbReference type="InterPro" id="IPR023459">
    <property type="entry name" value="Tscrpt_elong_fac_GreA/B_fam"/>
</dbReference>
<dbReference type="PROSITE" id="PS00829">
    <property type="entry name" value="GREAB_1"/>
    <property type="match status" value="1"/>
</dbReference>
<accession>A0A383AT96</accession>
<keyword evidence="5" id="KW-0804">Transcription</keyword>
<dbReference type="GO" id="GO:0070063">
    <property type="term" value="F:RNA polymerase binding"/>
    <property type="evidence" value="ECO:0007669"/>
    <property type="project" value="InterPro"/>
</dbReference>
<evidence type="ECO:0000256" key="4">
    <source>
        <dbReference type="ARBA" id="ARBA00023125"/>
    </source>
</evidence>
<comment type="similarity">
    <text evidence="1">Belongs to the GreA/GreB family.</text>
</comment>
<dbReference type="InterPro" id="IPR006359">
    <property type="entry name" value="Tscrpt_elong_fac_GreA"/>
</dbReference>
<name>A0A383AT96_9ZZZZ</name>
<dbReference type="SUPFAM" id="SSF54534">
    <property type="entry name" value="FKBP-like"/>
    <property type="match status" value="1"/>
</dbReference>
<evidence type="ECO:0000256" key="1">
    <source>
        <dbReference type="ARBA" id="ARBA00008213"/>
    </source>
</evidence>
<dbReference type="HAMAP" id="MF_00105">
    <property type="entry name" value="GreA_GreB"/>
    <property type="match status" value="1"/>
</dbReference>
<evidence type="ECO:0000256" key="3">
    <source>
        <dbReference type="ARBA" id="ARBA00023015"/>
    </source>
</evidence>
<dbReference type="GO" id="GO:0032784">
    <property type="term" value="P:regulation of DNA-templated transcription elongation"/>
    <property type="evidence" value="ECO:0007669"/>
    <property type="project" value="InterPro"/>
</dbReference>
<comment type="function">
    <text evidence="6">Necessary for efficient RNA polymerase transcription elongation past template-encoded arresting sites. The arresting sites in DNA have the property of trapping a certain fraction of elongating RNA polymerases that pass through, resulting in locked ternary complexes. Cleavage of the nascent transcript by cleavage factors such as GreA or GreB allows the resumption of elongation from the new 3'terminus. GreA releases sequences of 2 to 3 nucleotides.</text>
</comment>
<dbReference type="InterPro" id="IPR018151">
    <property type="entry name" value="TF_GreA/GreB_CS"/>
</dbReference>
<dbReference type="Gene3D" id="1.10.287.180">
    <property type="entry name" value="Transcription elongation factor, GreA/GreB, N-terminal domain"/>
    <property type="match status" value="1"/>
</dbReference>
<evidence type="ECO:0000256" key="7">
    <source>
        <dbReference type="ARBA" id="ARBA00030776"/>
    </source>
</evidence>
<dbReference type="PANTHER" id="PTHR30437">
    <property type="entry name" value="TRANSCRIPTION ELONGATION FACTOR GREA"/>
    <property type="match status" value="1"/>
</dbReference>
<keyword evidence="3" id="KW-0805">Transcription regulation</keyword>
<dbReference type="InterPro" id="IPR001437">
    <property type="entry name" value="Tscrpt_elong_fac_GreA/B_C"/>
</dbReference>
<dbReference type="Pfam" id="PF03449">
    <property type="entry name" value="GreA_GreB_N"/>
    <property type="match status" value="1"/>
</dbReference>
<dbReference type="NCBIfam" id="NF001263">
    <property type="entry name" value="PRK00226.1-4"/>
    <property type="match status" value="1"/>
</dbReference>
<dbReference type="GO" id="GO:0003677">
    <property type="term" value="F:DNA binding"/>
    <property type="evidence" value="ECO:0007669"/>
    <property type="project" value="UniProtKB-KW"/>
</dbReference>
<evidence type="ECO:0000256" key="6">
    <source>
        <dbReference type="ARBA" id="ARBA00024916"/>
    </source>
</evidence>
<dbReference type="NCBIfam" id="TIGR01462">
    <property type="entry name" value="greA"/>
    <property type="match status" value="1"/>
</dbReference>
<protein>
    <recommendedName>
        <fullName evidence="2">Transcription elongation factor GreA</fullName>
    </recommendedName>
    <alternativeName>
        <fullName evidence="7">Transcript cleavage factor GreA</fullName>
    </alternativeName>
</protein>
<dbReference type="InterPro" id="IPR028624">
    <property type="entry name" value="Tscrpt_elong_fac_GreA/B"/>
</dbReference>
<dbReference type="Gene3D" id="3.10.50.30">
    <property type="entry name" value="Transcription elongation factor, GreA/GreB, C-terminal domain"/>
    <property type="match status" value="1"/>
</dbReference>
<evidence type="ECO:0000259" key="8">
    <source>
        <dbReference type="Pfam" id="PF01272"/>
    </source>
</evidence>
<keyword evidence="4" id="KW-0238">DNA-binding</keyword>
<dbReference type="EMBL" id="UINC01194605">
    <property type="protein sequence ID" value="SVE10769.1"/>
    <property type="molecule type" value="Genomic_DNA"/>
</dbReference>
<dbReference type="GO" id="GO:0006354">
    <property type="term" value="P:DNA-templated transcription elongation"/>
    <property type="evidence" value="ECO:0007669"/>
    <property type="project" value="TreeGrafter"/>
</dbReference>
<dbReference type="InterPro" id="IPR036953">
    <property type="entry name" value="GreA/GreB_C_sf"/>
</dbReference>
<dbReference type="AlphaFoldDB" id="A0A383AT96"/>
<dbReference type="FunFam" id="1.10.287.180:FF:000001">
    <property type="entry name" value="Transcription elongation factor GreA"/>
    <property type="match status" value="1"/>
</dbReference>
<evidence type="ECO:0000256" key="5">
    <source>
        <dbReference type="ARBA" id="ARBA00023163"/>
    </source>
</evidence>
<evidence type="ECO:0000259" key="9">
    <source>
        <dbReference type="Pfam" id="PF03449"/>
    </source>
</evidence>
<sequence>MNMVNVTYLTKSGLKKLEDELTHLTTVRRAEVAVRLHQAQEDGDLIENAEYEAAKNEQSFVEGRIVTIQSMLSTAAVIKKGKNDGVAKMGSTVIVQENNSDKESFVIVGATESDPSEGLISNESPLGQVLLGTSAGDEVVVTAPAGDVTYHILKVK</sequence>
<gene>
    <name evidence="10" type="ORF">METZ01_LOCUS463623</name>
</gene>
<organism evidence="10">
    <name type="scientific">marine metagenome</name>
    <dbReference type="NCBI Taxonomy" id="408172"/>
    <lineage>
        <taxon>unclassified sequences</taxon>
        <taxon>metagenomes</taxon>
        <taxon>ecological metagenomes</taxon>
    </lineage>
</organism>
<dbReference type="SUPFAM" id="SSF46557">
    <property type="entry name" value="GreA transcript cleavage protein, N-terminal domain"/>
    <property type="match status" value="1"/>
</dbReference>
<reference evidence="10" key="1">
    <citation type="submission" date="2018-05" db="EMBL/GenBank/DDBJ databases">
        <authorList>
            <person name="Lanie J.A."/>
            <person name="Ng W.-L."/>
            <person name="Kazmierczak K.M."/>
            <person name="Andrzejewski T.M."/>
            <person name="Davidsen T.M."/>
            <person name="Wayne K.J."/>
            <person name="Tettelin H."/>
            <person name="Glass J.I."/>
            <person name="Rusch D."/>
            <person name="Podicherti R."/>
            <person name="Tsui H.-C.T."/>
            <person name="Winkler M.E."/>
        </authorList>
    </citation>
    <scope>NUCLEOTIDE SEQUENCE</scope>
</reference>
<dbReference type="InterPro" id="IPR036805">
    <property type="entry name" value="Tscrpt_elong_fac_GreA/B_N_sf"/>
</dbReference>